<dbReference type="EMBL" id="AJIL01000027">
    <property type="protein sequence ID" value="KNF01865.1"/>
    <property type="molecule type" value="Genomic_DNA"/>
</dbReference>
<accession>A0A0L0VS81</accession>
<keyword evidence="3" id="KW-1185">Reference proteome</keyword>
<protein>
    <submittedName>
        <fullName evidence="2">Uncharacterized protein</fullName>
    </submittedName>
</protein>
<feature type="region of interest" description="Disordered" evidence="1">
    <location>
        <begin position="131"/>
        <end position="168"/>
    </location>
</feature>
<gene>
    <name evidence="2" type="ORF">PSTG_04984</name>
</gene>
<evidence type="ECO:0000256" key="1">
    <source>
        <dbReference type="SAM" id="MobiDB-lite"/>
    </source>
</evidence>
<comment type="caution">
    <text evidence="2">The sequence shown here is derived from an EMBL/GenBank/DDBJ whole genome shotgun (WGS) entry which is preliminary data.</text>
</comment>
<evidence type="ECO:0000313" key="3">
    <source>
        <dbReference type="Proteomes" id="UP000054564"/>
    </source>
</evidence>
<evidence type="ECO:0000313" key="2">
    <source>
        <dbReference type="EMBL" id="KNF01865.1"/>
    </source>
</evidence>
<reference evidence="3" key="1">
    <citation type="submission" date="2014-03" db="EMBL/GenBank/DDBJ databases">
        <title>The Genome Sequence of Puccinia striiformis f. sp. tritici PST-78.</title>
        <authorList>
            <consortium name="The Broad Institute Genome Sequencing Platform"/>
            <person name="Cuomo C."/>
            <person name="Hulbert S."/>
            <person name="Chen X."/>
            <person name="Walker B."/>
            <person name="Young S.K."/>
            <person name="Zeng Q."/>
            <person name="Gargeya S."/>
            <person name="Fitzgerald M."/>
            <person name="Haas B."/>
            <person name="Abouelleil A."/>
            <person name="Alvarado L."/>
            <person name="Arachchi H.M."/>
            <person name="Berlin A.M."/>
            <person name="Chapman S.B."/>
            <person name="Goldberg J."/>
            <person name="Griggs A."/>
            <person name="Gujja S."/>
            <person name="Hansen M."/>
            <person name="Howarth C."/>
            <person name="Imamovic A."/>
            <person name="Larimer J."/>
            <person name="McCowan C."/>
            <person name="Montmayeur A."/>
            <person name="Murphy C."/>
            <person name="Neiman D."/>
            <person name="Pearson M."/>
            <person name="Priest M."/>
            <person name="Roberts A."/>
            <person name="Saif S."/>
            <person name="Shea T."/>
            <person name="Sisk P."/>
            <person name="Sykes S."/>
            <person name="Wortman J."/>
            <person name="Nusbaum C."/>
            <person name="Birren B."/>
        </authorList>
    </citation>
    <scope>NUCLEOTIDE SEQUENCE [LARGE SCALE GENOMIC DNA]</scope>
    <source>
        <strain evidence="3">race PST-78</strain>
    </source>
</reference>
<name>A0A0L0VS81_9BASI</name>
<feature type="compositionally biased region" description="Basic and acidic residues" evidence="1">
    <location>
        <begin position="146"/>
        <end position="162"/>
    </location>
</feature>
<proteinExistence type="predicted"/>
<organism evidence="2 3">
    <name type="scientific">Puccinia striiformis f. sp. tritici PST-78</name>
    <dbReference type="NCBI Taxonomy" id="1165861"/>
    <lineage>
        <taxon>Eukaryota</taxon>
        <taxon>Fungi</taxon>
        <taxon>Dikarya</taxon>
        <taxon>Basidiomycota</taxon>
        <taxon>Pucciniomycotina</taxon>
        <taxon>Pucciniomycetes</taxon>
        <taxon>Pucciniales</taxon>
        <taxon>Pucciniaceae</taxon>
        <taxon>Puccinia</taxon>
    </lineage>
</organism>
<dbReference type="AlphaFoldDB" id="A0A0L0VS81"/>
<sequence length="180" mass="19904">MPNITSLTLMAGTRPLSVAHQQKLLMRSNQRCHQVTKSKGGLWQVTKCRGGWGEVTKSHVTKFGLRQPIAGCVDPGRGLSAIDLTELTEKTHAQHRSAVILPGHRPPLEKTRNIPKPLLASETLLGDEPSHCEEPNARDFSGGVRDPFEEVREREVRKDPSETKSQYVPSQAIHGGCKFL</sequence>
<dbReference type="Proteomes" id="UP000054564">
    <property type="component" value="Unassembled WGS sequence"/>
</dbReference>